<dbReference type="AlphaFoldDB" id="A0A371CP03"/>
<reference evidence="1 2" key="1">
    <citation type="journal article" date="2018" name="Biotechnol. Biofuels">
        <title>Integrative visual omics of the white-rot fungus Polyporus brumalis exposes the biotechnological potential of its oxidative enzymes for delignifying raw plant biomass.</title>
        <authorList>
            <person name="Miyauchi S."/>
            <person name="Rancon A."/>
            <person name="Drula E."/>
            <person name="Hage H."/>
            <person name="Chaduli D."/>
            <person name="Favel A."/>
            <person name="Grisel S."/>
            <person name="Henrissat B."/>
            <person name="Herpoel-Gimbert I."/>
            <person name="Ruiz-Duenas F.J."/>
            <person name="Chevret D."/>
            <person name="Hainaut M."/>
            <person name="Lin J."/>
            <person name="Wang M."/>
            <person name="Pangilinan J."/>
            <person name="Lipzen A."/>
            <person name="Lesage-Meessen L."/>
            <person name="Navarro D."/>
            <person name="Riley R."/>
            <person name="Grigoriev I.V."/>
            <person name="Zhou S."/>
            <person name="Raouche S."/>
            <person name="Rosso M.N."/>
        </authorList>
    </citation>
    <scope>NUCLEOTIDE SEQUENCE [LARGE SCALE GENOMIC DNA]</scope>
    <source>
        <strain evidence="1 2">BRFM 1820</strain>
    </source>
</reference>
<evidence type="ECO:0000313" key="1">
    <source>
        <dbReference type="EMBL" id="RDX42028.1"/>
    </source>
</evidence>
<organism evidence="1 2">
    <name type="scientific">Lentinus brumalis</name>
    <dbReference type="NCBI Taxonomy" id="2498619"/>
    <lineage>
        <taxon>Eukaryota</taxon>
        <taxon>Fungi</taxon>
        <taxon>Dikarya</taxon>
        <taxon>Basidiomycota</taxon>
        <taxon>Agaricomycotina</taxon>
        <taxon>Agaricomycetes</taxon>
        <taxon>Polyporales</taxon>
        <taxon>Polyporaceae</taxon>
        <taxon>Lentinus</taxon>
    </lineage>
</organism>
<dbReference type="Proteomes" id="UP000256964">
    <property type="component" value="Unassembled WGS sequence"/>
</dbReference>
<accession>A0A371CP03</accession>
<sequence length="73" mass="8041">MGPTPSRRRYYMTLRCMLADSHTLCMHGSFVCISSHLVSVLAQLVTERVHGLLHGTSDGIPVGACIIGWCRIQ</sequence>
<proteinExistence type="predicted"/>
<dbReference type="EMBL" id="KZ857495">
    <property type="protein sequence ID" value="RDX42028.1"/>
    <property type="molecule type" value="Genomic_DNA"/>
</dbReference>
<keyword evidence="2" id="KW-1185">Reference proteome</keyword>
<protein>
    <submittedName>
        <fullName evidence="1">Uncharacterized protein</fullName>
    </submittedName>
</protein>
<evidence type="ECO:0000313" key="2">
    <source>
        <dbReference type="Proteomes" id="UP000256964"/>
    </source>
</evidence>
<gene>
    <name evidence="1" type="ORF">OH76DRAFT_1411565</name>
</gene>
<name>A0A371CP03_9APHY</name>